<dbReference type="EMBL" id="JAMKFB020000017">
    <property type="protein sequence ID" value="KAL0169733.1"/>
    <property type="molecule type" value="Genomic_DNA"/>
</dbReference>
<feature type="non-terminal residue" evidence="1">
    <location>
        <position position="52"/>
    </location>
</feature>
<comment type="caution">
    <text evidence="1">The sequence shown here is derived from an EMBL/GenBank/DDBJ whole genome shotgun (WGS) entry which is preliminary data.</text>
</comment>
<gene>
    <name evidence="1" type="ORF">M9458_034329</name>
</gene>
<dbReference type="AlphaFoldDB" id="A0ABD0P6L7"/>
<reference evidence="1 2" key="1">
    <citation type="submission" date="2024-05" db="EMBL/GenBank/DDBJ databases">
        <title>Genome sequencing and assembly of Indian major carp, Cirrhinus mrigala (Hamilton, 1822).</title>
        <authorList>
            <person name="Mohindra V."/>
            <person name="Chowdhury L.M."/>
            <person name="Lal K."/>
            <person name="Jena J.K."/>
        </authorList>
    </citation>
    <scope>NUCLEOTIDE SEQUENCE [LARGE SCALE GENOMIC DNA]</scope>
    <source>
        <strain evidence="1">CM1030</strain>
        <tissue evidence="1">Blood</tissue>
    </source>
</reference>
<proteinExistence type="predicted"/>
<accession>A0ABD0P6L7</accession>
<organism evidence="1 2">
    <name type="scientific">Cirrhinus mrigala</name>
    <name type="common">Mrigala</name>
    <dbReference type="NCBI Taxonomy" id="683832"/>
    <lineage>
        <taxon>Eukaryota</taxon>
        <taxon>Metazoa</taxon>
        <taxon>Chordata</taxon>
        <taxon>Craniata</taxon>
        <taxon>Vertebrata</taxon>
        <taxon>Euteleostomi</taxon>
        <taxon>Actinopterygii</taxon>
        <taxon>Neopterygii</taxon>
        <taxon>Teleostei</taxon>
        <taxon>Ostariophysi</taxon>
        <taxon>Cypriniformes</taxon>
        <taxon>Cyprinidae</taxon>
        <taxon>Labeoninae</taxon>
        <taxon>Labeonini</taxon>
        <taxon>Cirrhinus</taxon>
    </lineage>
</organism>
<keyword evidence="2" id="KW-1185">Reference proteome</keyword>
<dbReference type="Proteomes" id="UP001529510">
    <property type="component" value="Unassembled WGS sequence"/>
</dbReference>
<name>A0ABD0P6L7_CIRMR</name>
<protein>
    <submittedName>
        <fullName evidence="1">Uncharacterized protein</fullName>
    </submittedName>
</protein>
<evidence type="ECO:0000313" key="1">
    <source>
        <dbReference type="EMBL" id="KAL0169733.1"/>
    </source>
</evidence>
<sequence>MSVHSEAEKTDDFWQLEHKLNLSAIRNACEFGPKSEWSSIPLGATYRSLDPS</sequence>
<evidence type="ECO:0000313" key="2">
    <source>
        <dbReference type="Proteomes" id="UP001529510"/>
    </source>
</evidence>